<dbReference type="PROSITE" id="PS50940">
    <property type="entry name" value="CHIT_BIND_II"/>
    <property type="match status" value="1"/>
</dbReference>
<dbReference type="OrthoDB" id="76388at2759"/>
<dbReference type="GO" id="GO:0008061">
    <property type="term" value="F:chitin binding"/>
    <property type="evidence" value="ECO:0007669"/>
    <property type="project" value="InterPro"/>
</dbReference>
<feature type="region of interest" description="Disordered" evidence="1">
    <location>
        <begin position="36"/>
        <end position="112"/>
    </location>
</feature>
<reference evidence="2" key="2">
    <citation type="submission" date="2020-05" db="UniProtKB">
        <authorList>
            <consortium name="EnsemblMetazoa"/>
        </authorList>
    </citation>
    <scope>IDENTIFICATION</scope>
    <source>
        <strain evidence="2">LVP_AGWG</strain>
    </source>
</reference>
<reference evidence="2 3" key="1">
    <citation type="submission" date="2017-06" db="EMBL/GenBank/DDBJ databases">
        <title>Aedes aegypti genome working group (AGWG) sequencing and assembly.</title>
        <authorList>
            <consortium name="Aedes aegypti Genome Working Group (AGWG)"/>
            <person name="Matthews B.J."/>
        </authorList>
    </citation>
    <scope>NUCLEOTIDE SEQUENCE [LARGE SCALE GENOMIC DNA]</scope>
    <source>
        <strain evidence="2 3">LVP_AGWG</strain>
    </source>
</reference>
<dbReference type="Proteomes" id="UP000008820">
    <property type="component" value="Chromosome 1"/>
</dbReference>
<dbReference type="SUPFAM" id="SSF57625">
    <property type="entry name" value="Invertebrate chitin-binding proteins"/>
    <property type="match status" value="1"/>
</dbReference>
<dbReference type="Pfam" id="PF01607">
    <property type="entry name" value="CBM_14"/>
    <property type="match status" value="1"/>
</dbReference>
<evidence type="ECO:0000313" key="3">
    <source>
        <dbReference type="Proteomes" id="UP000008820"/>
    </source>
</evidence>
<dbReference type="AlphaFoldDB" id="A0A6I8U1L9"/>
<feature type="region of interest" description="Disordered" evidence="1">
    <location>
        <begin position="390"/>
        <end position="431"/>
    </location>
</feature>
<feature type="compositionally biased region" description="Low complexity" evidence="1">
    <location>
        <begin position="76"/>
        <end position="96"/>
    </location>
</feature>
<feature type="compositionally biased region" description="Polar residues" evidence="1">
    <location>
        <begin position="168"/>
        <end position="188"/>
    </location>
</feature>
<evidence type="ECO:0000256" key="1">
    <source>
        <dbReference type="SAM" id="MobiDB-lite"/>
    </source>
</evidence>
<name>A0A6I8U1L9_AEDAE</name>
<feature type="compositionally biased region" description="Low complexity" evidence="1">
    <location>
        <begin position="203"/>
        <end position="219"/>
    </location>
</feature>
<feature type="region of interest" description="Disordered" evidence="1">
    <location>
        <begin position="125"/>
        <end position="242"/>
    </location>
</feature>
<dbReference type="Gene3D" id="2.170.140.10">
    <property type="entry name" value="Chitin binding domain"/>
    <property type="match status" value="1"/>
</dbReference>
<protein>
    <submittedName>
        <fullName evidence="2">Uncharacterized protein</fullName>
    </submittedName>
</protein>
<organism evidence="2 3">
    <name type="scientific">Aedes aegypti</name>
    <name type="common">Yellowfever mosquito</name>
    <name type="synonym">Culex aegypti</name>
    <dbReference type="NCBI Taxonomy" id="7159"/>
    <lineage>
        <taxon>Eukaryota</taxon>
        <taxon>Metazoa</taxon>
        <taxon>Ecdysozoa</taxon>
        <taxon>Arthropoda</taxon>
        <taxon>Hexapoda</taxon>
        <taxon>Insecta</taxon>
        <taxon>Pterygota</taxon>
        <taxon>Neoptera</taxon>
        <taxon>Endopterygota</taxon>
        <taxon>Diptera</taxon>
        <taxon>Nematocera</taxon>
        <taxon>Culicoidea</taxon>
        <taxon>Culicidae</taxon>
        <taxon>Culicinae</taxon>
        <taxon>Aedini</taxon>
        <taxon>Aedes</taxon>
        <taxon>Stegomyia</taxon>
    </lineage>
</organism>
<dbReference type="InterPro" id="IPR002557">
    <property type="entry name" value="Chitin-bd_dom"/>
</dbReference>
<keyword evidence="3" id="KW-1185">Reference proteome</keyword>
<sequence length="525" mass="57664">MIRLQYQHSPTAAHVTSPVFFFFAQFPELQVRPQFRPALRRPGGGGLNTATTTSPSPTSAPTVRNKSTRGSESGEASTTDSTLLQTTTSAASTSLLSRRRRPTTYLSKLNRQRPAVLGGGAVAEEGGAAHTGDVDQQQQPKTTRPKLATGVRRKFGPTRTGSEGGSERQATTTTTTKSPDLETTTRSSLFKRRPGFPAVNRITTPATPVTTFSSPSSKFFKNRSKPSTATESPAALDDQSPAPLVGDVDQEIEPSIRQNSKLVNNKNRYNQIGEGDRDGSLEDDLVGAITTISRAPLPSTTSRNFLFPDESPQDKSQKMQMMKVLNIGELPSSHQRASTHKYNITHDYTLQSFPEPLSTTRRSQKLIQRPRISTQSQFYYQQTTPSLFYSSSPVTLSPRKDTPRKRKPSSYEKSSYASTNHRKQKDDFGGRTYRPAVDYDYYDEGEQRIVGKTSSQVKVIMHGPGIIECLDQGNFPHPLSCKKFISCAKMEIGGVVGWEYTCPKGLSYDPVGGICNWSAGLGCKD</sequence>
<accession>A0A6I8U1L9</accession>
<gene>
    <name evidence="2" type="primary">110674266</name>
</gene>
<dbReference type="EnsemblMetazoa" id="AAEL020748-RA">
    <property type="protein sequence ID" value="AAEL020748-PA"/>
    <property type="gene ID" value="AAEL020748"/>
</dbReference>
<proteinExistence type="predicted"/>
<dbReference type="SMART" id="SM00494">
    <property type="entry name" value="ChtBD2"/>
    <property type="match status" value="1"/>
</dbReference>
<evidence type="ECO:0000313" key="2">
    <source>
        <dbReference type="EnsemblMetazoa" id="AAEL020748-PA"/>
    </source>
</evidence>
<dbReference type="InterPro" id="IPR036508">
    <property type="entry name" value="Chitin-bd_dom_sf"/>
</dbReference>
<feature type="compositionally biased region" description="Low complexity" evidence="1">
    <location>
        <begin position="49"/>
        <end position="62"/>
    </location>
</feature>
<feature type="compositionally biased region" description="Polar residues" evidence="1">
    <location>
        <begin position="64"/>
        <end position="75"/>
    </location>
</feature>
<dbReference type="GO" id="GO:0005576">
    <property type="term" value="C:extracellular region"/>
    <property type="evidence" value="ECO:0007669"/>
    <property type="project" value="InterPro"/>
</dbReference>
<dbReference type="InParanoid" id="A0A6I8U1L9"/>